<gene>
    <name evidence="1" type="ORF">M440DRAFT_128847</name>
</gene>
<organism evidence="1 2">
    <name type="scientific">Trichoderma longibrachiatum ATCC 18648</name>
    <dbReference type="NCBI Taxonomy" id="983965"/>
    <lineage>
        <taxon>Eukaryota</taxon>
        <taxon>Fungi</taxon>
        <taxon>Dikarya</taxon>
        <taxon>Ascomycota</taxon>
        <taxon>Pezizomycotina</taxon>
        <taxon>Sordariomycetes</taxon>
        <taxon>Hypocreomycetidae</taxon>
        <taxon>Hypocreales</taxon>
        <taxon>Hypocreaceae</taxon>
        <taxon>Trichoderma</taxon>
    </lineage>
</organism>
<dbReference type="AlphaFoldDB" id="A0A2T4BVJ2"/>
<dbReference type="Proteomes" id="UP000240760">
    <property type="component" value="Unassembled WGS sequence"/>
</dbReference>
<accession>A0A2T4BVJ2</accession>
<evidence type="ECO:0000313" key="1">
    <source>
        <dbReference type="EMBL" id="PTB73327.1"/>
    </source>
</evidence>
<dbReference type="EMBL" id="KZ679138">
    <property type="protein sequence ID" value="PTB73327.1"/>
    <property type="molecule type" value="Genomic_DNA"/>
</dbReference>
<evidence type="ECO:0000313" key="2">
    <source>
        <dbReference type="Proteomes" id="UP000240760"/>
    </source>
</evidence>
<name>A0A2T4BVJ2_TRILO</name>
<keyword evidence="2" id="KW-1185">Reference proteome</keyword>
<reference evidence="1 2" key="1">
    <citation type="submission" date="2016-07" db="EMBL/GenBank/DDBJ databases">
        <title>Multiple horizontal gene transfer events from other fungi enriched the ability of initially mycotrophic Trichoderma (Ascomycota) to feed on dead plant biomass.</title>
        <authorList>
            <consortium name="DOE Joint Genome Institute"/>
            <person name="Aerts A."/>
            <person name="Atanasova L."/>
            <person name="Chenthamara K."/>
            <person name="Zhang J."/>
            <person name="Grujic M."/>
            <person name="Henrissat B."/>
            <person name="Kuo A."/>
            <person name="Salamov A."/>
            <person name="Lipzen A."/>
            <person name="Labutti K."/>
            <person name="Barry K."/>
            <person name="Miao Y."/>
            <person name="Rahimi M.J."/>
            <person name="Shen Q."/>
            <person name="Grigoriev I.V."/>
            <person name="Kubicek C.P."/>
            <person name="Druzhinina I.S."/>
        </authorList>
    </citation>
    <scope>NUCLEOTIDE SEQUENCE [LARGE SCALE GENOMIC DNA]</scope>
    <source>
        <strain evidence="1 2">ATCC 18648</strain>
    </source>
</reference>
<sequence>MARVDRWACSIFPSLALTPSSSASLSCTSMHRHRLYQQAGLPLWNHVVNAGCSPAILTSVCFPRWVEHWFWRRERDVPCQGFPLS</sequence>
<dbReference type="PROSITE" id="PS51257">
    <property type="entry name" value="PROKAR_LIPOPROTEIN"/>
    <property type="match status" value="1"/>
</dbReference>
<proteinExistence type="predicted"/>
<protein>
    <submittedName>
        <fullName evidence="1">Uncharacterized protein</fullName>
    </submittedName>
</protein>